<sequence length="104" mass="11587">MTTRHTPGPWEVAYQDSNGQSVIKAEHIEVATCWHHCVGSIEKEMHANARLIAAAPELLDACMAMLEWDDREQDHAVDFNARMELCRAAFNKARAAIAKARGAQ</sequence>
<protein>
    <submittedName>
        <fullName evidence="1">Uncharacterized protein</fullName>
    </submittedName>
</protein>
<dbReference type="EMBL" id="CP024172">
    <property type="protein sequence ID" value="AZW19172.1"/>
    <property type="molecule type" value="Genomic_DNA"/>
</dbReference>
<reference evidence="2" key="1">
    <citation type="submission" date="2017-10" db="EMBL/GenBank/DDBJ databases">
        <title>Whole genome sequencing of various Bordetella species.</title>
        <authorList>
            <person name="Weigand M.R."/>
            <person name="Loparev V."/>
            <person name="Peng Y."/>
            <person name="Bowden K.E."/>
            <person name="Tondella M.L."/>
            <person name="Williams M.M."/>
        </authorList>
    </citation>
    <scope>NUCLEOTIDE SEQUENCE [LARGE SCALE GENOMIC DNA]</scope>
    <source>
        <strain evidence="2">H720</strain>
    </source>
</reference>
<organism evidence="1 2">
    <name type="scientific">Bordetella hinzii</name>
    <dbReference type="NCBI Taxonomy" id="103855"/>
    <lineage>
        <taxon>Bacteria</taxon>
        <taxon>Pseudomonadati</taxon>
        <taxon>Pseudomonadota</taxon>
        <taxon>Betaproteobacteria</taxon>
        <taxon>Burkholderiales</taxon>
        <taxon>Alcaligenaceae</taxon>
        <taxon>Bordetella</taxon>
    </lineage>
</organism>
<proteinExistence type="predicted"/>
<dbReference type="RefSeq" id="WP_048940009.1">
    <property type="nucleotide sequence ID" value="NZ_CP012077.1"/>
</dbReference>
<gene>
    <name evidence="1" type="ORF">CS347_21630</name>
</gene>
<name>A0AAN1RZV4_9BORD</name>
<evidence type="ECO:0000313" key="1">
    <source>
        <dbReference type="EMBL" id="AZW19172.1"/>
    </source>
</evidence>
<dbReference type="AlphaFoldDB" id="A0AAN1RZV4"/>
<dbReference type="Proteomes" id="UP000282741">
    <property type="component" value="Chromosome"/>
</dbReference>
<accession>A0AAN1RZV4</accession>
<evidence type="ECO:0000313" key="2">
    <source>
        <dbReference type="Proteomes" id="UP000282741"/>
    </source>
</evidence>